<evidence type="ECO:0000313" key="2">
    <source>
        <dbReference type="Proteomes" id="UP001215598"/>
    </source>
</evidence>
<dbReference type="Gene3D" id="3.30.710.10">
    <property type="entry name" value="Potassium Channel Kv1.1, Chain A"/>
    <property type="match status" value="1"/>
</dbReference>
<accession>A0AAD7H8T2</accession>
<keyword evidence="2" id="KW-1185">Reference proteome</keyword>
<proteinExistence type="predicted"/>
<sequence>MTDSATGQNLQEVEGLWFPADLVILQAGTRIFRVFTTILKEKSPIFADMFAIPQPSDPDVEKIDGVPLVKMHDDPGELESFLKAIFDSEYLFYASSTTEFDTIIGVLRLAHKYDVSFLHRRALQHLSTYYCTSLEHYRQGVSESYTMGSTLDAHLKTIQISVEVGSLWLLPDAYYSLLGFGLEEMLNAKSWRCLGEYERSVSLRPFSHKIQSLPTSALISVLSMWKDNDLTCSAWARCNQVRLATIQDYDWDAEVCELLDAFGSYIWCELEDSGMCGTCLAEAKAEHERKLETFWRELPSVFEFWPSELVRPGENARCRSGVATGVYRSAFLYWRI</sequence>
<name>A0AAD7H8T2_9AGAR</name>
<organism evidence="1 2">
    <name type="scientific">Mycena metata</name>
    <dbReference type="NCBI Taxonomy" id="1033252"/>
    <lineage>
        <taxon>Eukaryota</taxon>
        <taxon>Fungi</taxon>
        <taxon>Dikarya</taxon>
        <taxon>Basidiomycota</taxon>
        <taxon>Agaricomycotina</taxon>
        <taxon>Agaricomycetes</taxon>
        <taxon>Agaricomycetidae</taxon>
        <taxon>Agaricales</taxon>
        <taxon>Marasmiineae</taxon>
        <taxon>Mycenaceae</taxon>
        <taxon>Mycena</taxon>
    </lineage>
</organism>
<evidence type="ECO:0000313" key="1">
    <source>
        <dbReference type="EMBL" id="KAJ7715210.1"/>
    </source>
</evidence>
<reference evidence="1" key="1">
    <citation type="submission" date="2023-03" db="EMBL/GenBank/DDBJ databases">
        <title>Massive genome expansion in bonnet fungi (Mycena s.s.) driven by repeated elements and novel gene families across ecological guilds.</title>
        <authorList>
            <consortium name="Lawrence Berkeley National Laboratory"/>
            <person name="Harder C.B."/>
            <person name="Miyauchi S."/>
            <person name="Viragh M."/>
            <person name="Kuo A."/>
            <person name="Thoen E."/>
            <person name="Andreopoulos B."/>
            <person name="Lu D."/>
            <person name="Skrede I."/>
            <person name="Drula E."/>
            <person name="Henrissat B."/>
            <person name="Morin E."/>
            <person name="Kohler A."/>
            <person name="Barry K."/>
            <person name="LaButti K."/>
            <person name="Morin E."/>
            <person name="Salamov A."/>
            <person name="Lipzen A."/>
            <person name="Mereny Z."/>
            <person name="Hegedus B."/>
            <person name="Baldrian P."/>
            <person name="Stursova M."/>
            <person name="Weitz H."/>
            <person name="Taylor A."/>
            <person name="Grigoriev I.V."/>
            <person name="Nagy L.G."/>
            <person name="Martin F."/>
            <person name="Kauserud H."/>
        </authorList>
    </citation>
    <scope>NUCLEOTIDE SEQUENCE</scope>
    <source>
        <strain evidence="1">CBHHK182m</strain>
    </source>
</reference>
<dbReference type="AlphaFoldDB" id="A0AAD7H8T2"/>
<comment type="caution">
    <text evidence="1">The sequence shown here is derived from an EMBL/GenBank/DDBJ whole genome shotgun (WGS) entry which is preliminary data.</text>
</comment>
<dbReference type="EMBL" id="JARKIB010000313">
    <property type="protein sequence ID" value="KAJ7715210.1"/>
    <property type="molecule type" value="Genomic_DNA"/>
</dbReference>
<dbReference type="InterPro" id="IPR011333">
    <property type="entry name" value="SKP1/BTB/POZ_sf"/>
</dbReference>
<gene>
    <name evidence="1" type="ORF">B0H16DRAFT_1806358</name>
</gene>
<dbReference type="SUPFAM" id="SSF54695">
    <property type="entry name" value="POZ domain"/>
    <property type="match status" value="1"/>
</dbReference>
<protein>
    <recommendedName>
        <fullName evidence="3">BTB domain-containing protein</fullName>
    </recommendedName>
</protein>
<dbReference type="Proteomes" id="UP001215598">
    <property type="component" value="Unassembled WGS sequence"/>
</dbReference>
<evidence type="ECO:0008006" key="3">
    <source>
        <dbReference type="Google" id="ProtNLM"/>
    </source>
</evidence>